<dbReference type="KEGG" id="lal:AT746_13770"/>
<keyword evidence="1" id="KW-0732">Signal</keyword>
<organism evidence="2 3">
    <name type="scientific">Lacimicrobium alkaliphilum</name>
    <dbReference type="NCBI Taxonomy" id="1526571"/>
    <lineage>
        <taxon>Bacteria</taxon>
        <taxon>Pseudomonadati</taxon>
        <taxon>Pseudomonadota</taxon>
        <taxon>Gammaproteobacteria</taxon>
        <taxon>Alteromonadales</taxon>
        <taxon>Alteromonadaceae</taxon>
        <taxon>Lacimicrobium</taxon>
    </lineage>
</organism>
<sequence length="401" mass="45560">MTVVRILPKLPVFAVFLLSTPLSEAQPELLVLATHSRVSGEYIQRTEQELQATKVVLCVLSNLGVKSEILMLPWARAKRELERGNIDGVFFTSPTEVTQSLRSQPVTLEHWYRYHRKNPGQAAYDRLGVVRGSDIENWLIEQGQKPYMQAPDMHQLLAQFTSGRFDYFVADRDRVTLLLADNGIDMEKSFVRFAAKTISFSADVARQYPDFIHQFNSQISQCNPQVTRLSEAQQKAAVEIVVKDLVSQLSEDFLQRAGQYISEHRPMSEPALTATEAQWLQELRSGEYHLIQNLLDDPLSQVLTAIEADSRFFREIMLTTEKGELLAMSRPTSDYWQGDEGKITELTGRQFRVSVLKFDDSVSEFLAHVSYRLPTQQGSVVLIVGLQIEKLLLNTPKINTP</sequence>
<evidence type="ECO:0000313" key="3">
    <source>
        <dbReference type="Proteomes" id="UP000068447"/>
    </source>
</evidence>
<dbReference type="STRING" id="1526571.AT746_13770"/>
<evidence type="ECO:0000313" key="2">
    <source>
        <dbReference type="EMBL" id="ALS99218.1"/>
    </source>
</evidence>
<proteinExistence type="predicted"/>
<gene>
    <name evidence="2" type="ORF">AT746_13770</name>
</gene>
<dbReference type="SUPFAM" id="SSF53850">
    <property type="entry name" value="Periplasmic binding protein-like II"/>
    <property type="match status" value="1"/>
</dbReference>
<protein>
    <recommendedName>
        <fullName evidence="4">Solute-binding protein family 3/N-terminal domain-containing protein</fullName>
    </recommendedName>
</protein>
<evidence type="ECO:0008006" key="4">
    <source>
        <dbReference type="Google" id="ProtNLM"/>
    </source>
</evidence>
<reference evidence="2 3" key="1">
    <citation type="submission" date="2015-12" db="EMBL/GenBank/DDBJ databases">
        <title>Complete genome of Lacimicrobium alkaliphilum KCTC 32984.</title>
        <authorList>
            <person name="Kim S.-G."/>
            <person name="Lee Y.-J."/>
        </authorList>
    </citation>
    <scope>NUCLEOTIDE SEQUENCE [LARGE SCALE GENOMIC DNA]</scope>
    <source>
        <strain evidence="2 3">YelD216</strain>
    </source>
</reference>
<feature type="signal peptide" evidence="1">
    <location>
        <begin position="1"/>
        <end position="25"/>
    </location>
</feature>
<keyword evidence="3" id="KW-1185">Reference proteome</keyword>
<dbReference type="Proteomes" id="UP000068447">
    <property type="component" value="Chromosome"/>
</dbReference>
<accession>A0A0U3AML1</accession>
<dbReference type="AlphaFoldDB" id="A0A0U3AML1"/>
<dbReference type="Gene3D" id="3.40.190.10">
    <property type="entry name" value="Periplasmic binding protein-like II"/>
    <property type="match status" value="2"/>
</dbReference>
<evidence type="ECO:0000256" key="1">
    <source>
        <dbReference type="SAM" id="SignalP"/>
    </source>
</evidence>
<dbReference type="EMBL" id="CP013650">
    <property type="protein sequence ID" value="ALS99218.1"/>
    <property type="molecule type" value="Genomic_DNA"/>
</dbReference>
<name>A0A0U3AML1_9ALTE</name>
<feature type="chain" id="PRO_5006836140" description="Solute-binding protein family 3/N-terminal domain-containing protein" evidence="1">
    <location>
        <begin position="26"/>
        <end position="401"/>
    </location>
</feature>